<evidence type="ECO:0000256" key="1">
    <source>
        <dbReference type="SAM" id="SignalP"/>
    </source>
</evidence>
<dbReference type="AlphaFoldDB" id="A0A1E7X418"/>
<reference evidence="4" key="1">
    <citation type="journal article" date="2016" name="Front. Microbiol.">
        <title>Molecular Keys to the Janthinobacterium and Duganella spp. Interaction with the Plant Pathogen Fusarium graminearum.</title>
        <authorList>
            <person name="Haack F.S."/>
            <person name="Poehlein A."/>
            <person name="Kroger C."/>
            <person name="Voigt C.A."/>
            <person name="Piepenbring M."/>
            <person name="Bode H.B."/>
            <person name="Daniel R."/>
            <person name="Schafer W."/>
            <person name="Streit W.R."/>
        </authorList>
    </citation>
    <scope>NUCLEOTIDE SEQUENCE [LARGE SCALE GENOMIC DNA]</scope>
    <source>
        <strain evidence="4">T54</strain>
    </source>
</reference>
<evidence type="ECO:0000313" key="4">
    <source>
        <dbReference type="Proteomes" id="UP000175989"/>
    </source>
</evidence>
<feature type="domain" description="Ice-binding protein C-terminal" evidence="2">
    <location>
        <begin position="287"/>
        <end position="309"/>
    </location>
</feature>
<evidence type="ECO:0000259" key="2">
    <source>
        <dbReference type="Pfam" id="PF07589"/>
    </source>
</evidence>
<feature type="signal peptide" evidence="1">
    <location>
        <begin position="1"/>
        <end position="25"/>
    </location>
</feature>
<dbReference type="RefSeq" id="WP_070247062.1">
    <property type="nucleotide sequence ID" value="NZ_LROM01000062.1"/>
</dbReference>
<dbReference type="NCBIfam" id="TIGR02595">
    <property type="entry name" value="PEP_CTERM"/>
    <property type="match status" value="1"/>
</dbReference>
<protein>
    <submittedName>
        <fullName evidence="3">PEP-CTERM motif protein</fullName>
    </submittedName>
</protein>
<gene>
    <name evidence="3" type="ORF">DUPY_13330</name>
</gene>
<feature type="chain" id="PRO_5009208312" evidence="1">
    <location>
        <begin position="26"/>
        <end position="327"/>
    </location>
</feature>
<accession>A0A1E7X418</accession>
<name>A0A1E7X418_9BURK</name>
<proteinExistence type="predicted"/>
<dbReference type="EMBL" id="LROM01000062">
    <property type="protein sequence ID" value="OFA07226.1"/>
    <property type="molecule type" value="Genomic_DNA"/>
</dbReference>
<dbReference type="Pfam" id="PF07589">
    <property type="entry name" value="PEP-CTERM"/>
    <property type="match status" value="1"/>
</dbReference>
<dbReference type="Proteomes" id="UP000175989">
    <property type="component" value="Unassembled WGS sequence"/>
</dbReference>
<sequence length="327" mass="33205">MKTCKTALAAATIAAALAAPLTASAGPVVGLDTTGTGNYSTYADLWTNVTDTGLATGFIPGLNVGGPNGAQPYLTELRSQMVIGTMSNSNVPALVTPAGLNQTFEISKVVRFQELVDFQTPTTAHFTLPPSQSAAMDVDPLRAGVQNLAIYFDQITPGAGSSTAVPGNGNNTVACYGTGSTSAGCGTSPGDTDGDGIIILSGHLVFNDASFTATNGVGTGSFDARFVIDYVDANYLDIVTGSIFQDKTTGTTNVPSFFTPTMMWDGTTPTTVPFLKVDSSQSFAAQAVPEPATLAIMALGFAGLALARRKSGASDAKMAGGAGLCPA</sequence>
<keyword evidence="4" id="KW-1185">Reference proteome</keyword>
<organism evidence="3 4">
    <name type="scientific">Duganella phyllosphaerae</name>
    <dbReference type="NCBI Taxonomy" id="762836"/>
    <lineage>
        <taxon>Bacteria</taxon>
        <taxon>Pseudomonadati</taxon>
        <taxon>Pseudomonadota</taxon>
        <taxon>Betaproteobacteria</taxon>
        <taxon>Burkholderiales</taxon>
        <taxon>Oxalobacteraceae</taxon>
        <taxon>Telluria group</taxon>
        <taxon>Duganella</taxon>
    </lineage>
</organism>
<keyword evidence="1" id="KW-0732">Signal</keyword>
<dbReference type="PATRIC" id="fig|762836.4.peg.1391"/>
<evidence type="ECO:0000313" key="3">
    <source>
        <dbReference type="EMBL" id="OFA07226.1"/>
    </source>
</evidence>
<dbReference type="InterPro" id="IPR013424">
    <property type="entry name" value="Ice-binding_C"/>
</dbReference>
<dbReference type="OrthoDB" id="8780903at2"/>
<comment type="caution">
    <text evidence="3">The sequence shown here is derived from an EMBL/GenBank/DDBJ whole genome shotgun (WGS) entry which is preliminary data.</text>
</comment>